<keyword evidence="1" id="KW-0472">Membrane</keyword>
<evidence type="ECO:0000313" key="2">
    <source>
        <dbReference type="EMBL" id="QDT65663.1"/>
    </source>
</evidence>
<keyword evidence="1" id="KW-1133">Transmembrane helix</keyword>
<accession>A0A517TBB0</accession>
<reference evidence="2 3" key="1">
    <citation type="submission" date="2019-02" db="EMBL/GenBank/DDBJ databases">
        <title>Deep-cultivation of Planctomycetes and their phenomic and genomic characterization uncovers novel biology.</title>
        <authorList>
            <person name="Wiegand S."/>
            <person name="Jogler M."/>
            <person name="Boedeker C."/>
            <person name="Pinto D."/>
            <person name="Vollmers J."/>
            <person name="Rivas-Marin E."/>
            <person name="Kohn T."/>
            <person name="Peeters S.H."/>
            <person name="Heuer A."/>
            <person name="Rast P."/>
            <person name="Oberbeckmann S."/>
            <person name="Bunk B."/>
            <person name="Jeske O."/>
            <person name="Meyerdierks A."/>
            <person name="Storesund J.E."/>
            <person name="Kallscheuer N."/>
            <person name="Luecker S."/>
            <person name="Lage O.M."/>
            <person name="Pohl T."/>
            <person name="Merkel B.J."/>
            <person name="Hornburger P."/>
            <person name="Mueller R.-W."/>
            <person name="Bruemmer F."/>
            <person name="Labrenz M."/>
            <person name="Spormann A.M."/>
            <person name="Op den Camp H."/>
            <person name="Overmann J."/>
            <person name="Amann R."/>
            <person name="Jetten M.S.M."/>
            <person name="Mascher T."/>
            <person name="Medema M.H."/>
            <person name="Devos D.P."/>
            <person name="Kaster A.-K."/>
            <person name="Ovreas L."/>
            <person name="Rohde M."/>
            <person name="Galperin M.Y."/>
            <person name="Jogler C."/>
        </authorList>
    </citation>
    <scope>NUCLEOTIDE SEQUENCE [LARGE SCALE GENOMIC DNA]</scope>
    <source>
        <strain evidence="2 3">V22</strain>
    </source>
</reference>
<dbReference type="EMBL" id="CP036316">
    <property type="protein sequence ID" value="QDT65663.1"/>
    <property type="molecule type" value="Genomic_DNA"/>
</dbReference>
<feature type="transmembrane region" description="Helical" evidence="1">
    <location>
        <begin position="32"/>
        <end position="54"/>
    </location>
</feature>
<dbReference type="AlphaFoldDB" id="A0A517TBB0"/>
<keyword evidence="3" id="KW-1185">Reference proteome</keyword>
<sequence>MQKLVYLVPLAAAISLVYNASRYELRDVILKRGWSFFCKTMLFMLVLFAVLYCFSLGL</sequence>
<dbReference type="RefSeq" id="WP_197439624.1">
    <property type="nucleotide sequence ID" value="NZ_CP036316.1"/>
</dbReference>
<evidence type="ECO:0000313" key="3">
    <source>
        <dbReference type="Proteomes" id="UP000319976"/>
    </source>
</evidence>
<dbReference type="Proteomes" id="UP000319976">
    <property type="component" value="Chromosome"/>
</dbReference>
<evidence type="ECO:0000256" key="1">
    <source>
        <dbReference type="SAM" id="Phobius"/>
    </source>
</evidence>
<keyword evidence="1" id="KW-0812">Transmembrane</keyword>
<dbReference type="KEGG" id="chya:V22_29220"/>
<proteinExistence type="predicted"/>
<protein>
    <submittedName>
        <fullName evidence="2">Uncharacterized protein</fullName>
    </submittedName>
</protein>
<organism evidence="2 3">
    <name type="scientific">Calycomorphotria hydatis</name>
    <dbReference type="NCBI Taxonomy" id="2528027"/>
    <lineage>
        <taxon>Bacteria</taxon>
        <taxon>Pseudomonadati</taxon>
        <taxon>Planctomycetota</taxon>
        <taxon>Planctomycetia</taxon>
        <taxon>Planctomycetales</taxon>
        <taxon>Planctomycetaceae</taxon>
        <taxon>Calycomorphotria</taxon>
    </lineage>
</organism>
<gene>
    <name evidence="2" type="ORF">V22_29220</name>
</gene>
<name>A0A517TBB0_9PLAN</name>